<dbReference type="RefSeq" id="WP_129796088.1">
    <property type="nucleotide sequence ID" value="NZ_RCXQ01000023.1"/>
</dbReference>
<keyword evidence="1" id="KW-0547">Nucleotide-binding</keyword>
<proteinExistence type="predicted"/>
<evidence type="ECO:0000256" key="1">
    <source>
        <dbReference type="PROSITE-ProRule" id="PRU00409"/>
    </source>
</evidence>
<dbReference type="Gene3D" id="3.30.470.20">
    <property type="entry name" value="ATP-grasp fold, B domain"/>
    <property type="match status" value="1"/>
</dbReference>
<dbReference type="EMBL" id="RCXQ01000023">
    <property type="protein sequence ID" value="RYT61791.1"/>
    <property type="molecule type" value="Genomic_DNA"/>
</dbReference>
<evidence type="ECO:0000313" key="3">
    <source>
        <dbReference type="EMBL" id="RYT61791.1"/>
    </source>
</evidence>
<dbReference type="Gene3D" id="3.30.1490.20">
    <property type="entry name" value="ATP-grasp fold, A domain"/>
    <property type="match status" value="1"/>
</dbReference>
<evidence type="ECO:0000259" key="2">
    <source>
        <dbReference type="PROSITE" id="PS50975"/>
    </source>
</evidence>
<feature type="domain" description="ATP-grasp" evidence="2">
    <location>
        <begin position="101"/>
        <end position="312"/>
    </location>
</feature>
<dbReference type="SUPFAM" id="SSF56059">
    <property type="entry name" value="Glutathione synthetase ATP-binding domain-like"/>
    <property type="match status" value="1"/>
</dbReference>
<sequence length="389" mass="44318">MDWKAAARGKHILMLEGYARQSLPFMREFKKLGMEVSLLCHTKMDCGYASRLPDHKILGICEPEEYEKSEKYIIKLVKTGKFDLVLPLVDFSASILAKHKKELTEYAEILVSDRSVFDKAQDKLQVMKTCMENDISCPMTLNGISNIAEIIESGIQFPIVIKPRRGCGAKGFHKIWDKDELNRVVGGNDICLSEMVIQECLPIESALISDNIYIDKNGEIKSSFLYRCHRFYPLAGGTGTFNLTFDRKDVHEECARLVKLMGLRGCVGVDLMIDPRDNKAKVIEINPRILACSKIGFVAGVNQAQQIIQDVYGDVVTPMINYKTNVGVRMSQIDVLWFLKSPDRFKAKPSWFKIRGVKDQMFSIDDPLPWFAFLFRGVIKLKSEEEKRR</sequence>
<dbReference type="Pfam" id="PF02655">
    <property type="entry name" value="ATP-grasp_3"/>
    <property type="match status" value="1"/>
</dbReference>
<protein>
    <submittedName>
        <fullName evidence="3">ATP-grasp domain-containing protein</fullName>
    </submittedName>
</protein>
<keyword evidence="1" id="KW-0067">ATP-binding</keyword>
<dbReference type="InterPro" id="IPR011761">
    <property type="entry name" value="ATP-grasp"/>
</dbReference>
<dbReference type="InterPro" id="IPR003806">
    <property type="entry name" value="ATP-grasp_PylC-type"/>
</dbReference>
<organism evidence="3 4">
    <name type="scientific">Blautia obeum</name>
    <dbReference type="NCBI Taxonomy" id="40520"/>
    <lineage>
        <taxon>Bacteria</taxon>
        <taxon>Bacillati</taxon>
        <taxon>Bacillota</taxon>
        <taxon>Clostridia</taxon>
        <taxon>Lachnospirales</taxon>
        <taxon>Lachnospiraceae</taxon>
        <taxon>Blautia</taxon>
    </lineage>
</organism>
<dbReference type="GO" id="GO:0046872">
    <property type="term" value="F:metal ion binding"/>
    <property type="evidence" value="ECO:0007669"/>
    <property type="project" value="InterPro"/>
</dbReference>
<name>A0A4Q5GCC5_9FIRM</name>
<reference evidence="3 4" key="1">
    <citation type="journal article" date="2019" name="Science, e1252229">
        <title>Invertible promoters mediate bacterial phase variation, antibiotic resistance, and host adaptation in the gut.</title>
        <authorList>
            <person name="Jiang X."/>
            <person name="Hall A.B."/>
            <person name="Arthur T.D."/>
            <person name="Plichta D.R."/>
            <person name="Covington C.T."/>
            <person name="Poyet M."/>
            <person name="Crothers J."/>
            <person name="Moses P.L."/>
            <person name="Tolonen A.C."/>
            <person name="Vlamakis H."/>
            <person name="Alm E.J."/>
            <person name="Xavier R.J."/>
        </authorList>
    </citation>
    <scope>NUCLEOTIDE SEQUENCE [LARGE SCALE GENOMIC DNA]</scope>
    <source>
        <strain evidence="4">af_0058</strain>
    </source>
</reference>
<dbReference type="PROSITE" id="PS50975">
    <property type="entry name" value="ATP_GRASP"/>
    <property type="match status" value="1"/>
</dbReference>
<evidence type="ECO:0000313" key="4">
    <source>
        <dbReference type="Proteomes" id="UP000293506"/>
    </source>
</evidence>
<dbReference type="Proteomes" id="UP000293506">
    <property type="component" value="Unassembled WGS sequence"/>
</dbReference>
<dbReference type="AlphaFoldDB" id="A0A4Q5GCC5"/>
<comment type="caution">
    <text evidence="3">The sequence shown here is derived from an EMBL/GenBank/DDBJ whole genome shotgun (WGS) entry which is preliminary data.</text>
</comment>
<accession>A0A4Q5GCC5</accession>
<dbReference type="GO" id="GO:0005524">
    <property type="term" value="F:ATP binding"/>
    <property type="evidence" value="ECO:0007669"/>
    <property type="project" value="UniProtKB-UniRule"/>
</dbReference>
<dbReference type="InterPro" id="IPR013815">
    <property type="entry name" value="ATP_grasp_subdomain_1"/>
</dbReference>
<gene>
    <name evidence="3" type="ORF">EAI82_15075</name>
</gene>